<dbReference type="Gene3D" id="3.90.550.10">
    <property type="entry name" value="Spore Coat Polysaccharide Biosynthesis Protein SpsA, Chain A"/>
    <property type="match status" value="1"/>
</dbReference>
<name>A0A419V8U9_9BACL</name>
<comment type="caution">
    <text evidence="1">The sequence shown here is derived from an EMBL/GenBank/DDBJ whole genome shotgun (WGS) entry which is preliminary data.</text>
</comment>
<dbReference type="PANTHER" id="PTHR42866:SF1">
    <property type="entry name" value="SPORE COAT POLYSACCHARIDE BIOSYNTHESIS PROTEIN SPSF"/>
    <property type="match status" value="1"/>
</dbReference>
<dbReference type="EMBL" id="RAPK01000006">
    <property type="protein sequence ID" value="RKD76526.1"/>
    <property type="molecule type" value="Genomic_DNA"/>
</dbReference>
<dbReference type="Proteomes" id="UP000285120">
    <property type="component" value="Unassembled WGS sequence"/>
</dbReference>
<proteinExistence type="predicted"/>
<sequence length="243" mass="28136">MKVVAIIQARMGSTRLPGKVLKEINNKPLLEYQFERLKQTKKIDQLIIATTTNKADDPIIEFCKNNNLSYFRGSENDVLSRYYEAAKKYSADTVVRLTADCPIIDPSVVDNIILTFENNEHDYVSNTLKRSYPRGMDTEVFAFEALEKAHKNADKPFEREHVTPYIYLNSKTFHLHNLEYVTDQSSHRWTVDTEEDFLLIEKILVHFNAEANNFSMEDTLSYINKHPELKTINAAIEQKKLGL</sequence>
<accession>A0A419V8U9</accession>
<protein>
    <submittedName>
        <fullName evidence="1">Spore coat polysaccharide biosynthesis protein SpsF</fullName>
    </submittedName>
</protein>
<evidence type="ECO:0000313" key="2">
    <source>
        <dbReference type="Proteomes" id="UP000285120"/>
    </source>
</evidence>
<dbReference type="PANTHER" id="PTHR42866">
    <property type="entry name" value="3-DEOXY-MANNO-OCTULOSONATE CYTIDYLYLTRANSFERASE"/>
    <property type="match status" value="1"/>
</dbReference>
<dbReference type="Pfam" id="PF02348">
    <property type="entry name" value="CTP_transf_3"/>
    <property type="match status" value="1"/>
</dbReference>
<gene>
    <name evidence="1" type="ORF">ATL39_0745</name>
</gene>
<dbReference type="RefSeq" id="WP_120191921.1">
    <property type="nucleotide sequence ID" value="NZ_RAPK01000006.1"/>
</dbReference>
<organism evidence="1 2">
    <name type="scientific">Sinobaca qinghaiensis</name>
    <dbReference type="NCBI Taxonomy" id="342944"/>
    <lineage>
        <taxon>Bacteria</taxon>
        <taxon>Bacillati</taxon>
        <taxon>Bacillota</taxon>
        <taxon>Bacilli</taxon>
        <taxon>Bacillales</taxon>
        <taxon>Sporolactobacillaceae</taxon>
        <taxon>Sinobaca</taxon>
    </lineage>
</organism>
<dbReference type="GO" id="GO:0005829">
    <property type="term" value="C:cytosol"/>
    <property type="evidence" value="ECO:0007669"/>
    <property type="project" value="TreeGrafter"/>
</dbReference>
<dbReference type="AlphaFoldDB" id="A0A419V8U9"/>
<dbReference type="SUPFAM" id="SSF53448">
    <property type="entry name" value="Nucleotide-diphospho-sugar transferases"/>
    <property type="match status" value="1"/>
</dbReference>
<dbReference type="InterPro" id="IPR003329">
    <property type="entry name" value="Cytidylyl_trans"/>
</dbReference>
<dbReference type="OrthoDB" id="9815559at2"/>
<dbReference type="CDD" id="cd02518">
    <property type="entry name" value="GT2_SpsF"/>
    <property type="match status" value="1"/>
</dbReference>
<dbReference type="InterPro" id="IPR029044">
    <property type="entry name" value="Nucleotide-diphossugar_trans"/>
</dbReference>
<reference evidence="1 2" key="1">
    <citation type="submission" date="2018-09" db="EMBL/GenBank/DDBJ databases">
        <title>Genomic Encyclopedia of Archaeal and Bacterial Type Strains, Phase II (KMG-II): from individual species to whole genera.</title>
        <authorList>
            <person name="Goeker M."/>
        </authorList>
    </citation>
    <scope>NUCLEOTIDE SEQUENCE [LARGE SCALE GENOMIC DNA]</scope>
    <source>
        <strain evidence="1 2">DSM 17008</strain>
    </source>
</reference>
<keyword evidence="2" id="KW-1185">Reference proteome</keyword>
<evidence type="ECO:0000313" key="1">
    <source>
        <dbReference type="EMBL" id="RKD76526.1"/>
    </source>
</evidence>